<dbReference type="PANTHER" id="PTHR36838">
    <property type="entry name" value="AUXIN EFFLUX CARRIER FAMILY PROTEIN"/>
    <property type="match status" value="1"/>
</dbReference>
<evidence type="ECO:0000256" key="1">
    <source>
        <dbReference type="ARBA" id="ARBA00022448"/>
    </source>
</evidence>
<accession>A0A383DVE2</accession>
<keyword evidence="2" id="KW-1133">Transmembrane helix</keyword>
<keyword evidence="2" id="KW-0472">Membrane</keyword>
<gene>
    <name evidence="3" type="ORF">METZ01_LOCUS501039</name>
</gene>
<feature type="transmembrane region" description="Helical" evidence="2">
    <location>
        <begin position="107"/>
        <end position="134"/>
    </location>
</feature>
<dbReference type="PANTHER" id="PTHR36838:SF1">
    <property type="entry name" value="SLR1864 PROTEIN"/>
    <property type="match status" value="1"/>
</dbReference>
<proteinExistence type="predicted"/>
<feature type="transmembrane region" description="Helical" evidence="2">
    <location>
        <begin position="7"/>
        <end position="24"/>
    </location>
</feature>
<sequence length="135" mass="14788">MELYIKLFEVLSPVFFIVGIGYILGKQKSDIDTTFITNYSANFGAPALFIFAITSSGVTYSVFSEYFIYSVIALTCFAITGVIFLFFMKKDISRELPPFFLPNTGNMGIPICLFAYGSLGMGVAAAISSLVVLLH</sequence>
<reference evidence="3" key="1">
    <citation type="submission" date="2018-05" db="EMBL/GenBank/DDBJ databases">
        <authorList>
            <person name="Lanie J.A."/>
            <person name="Ng W.-L."/>
            <person name="Kazmierczak K.M."/>
            <person name="Andrzejewski T.M."/>
            <person name="Davidsen T.M."/>
            <person name="Wayne K.J."/>
            <person name="Tettelin H."/>
            <person name="Glass J.I."/>
            <person name="Rusch D."/>
            <person name="Podicherti R."/>
            <person name="Tsui H.-C.T."/>
            <person name="Winkler M.E."/>
        </authorList>
    </citation>
    <scope>NUCLEOTIDE SEQUENCE</scope>
</reference>
<evidence type="ECO:0000256" key="2">
    <source>
        <dbReference type="SAM" id="Phobius"/>
    </source>
</evidence>
<evidence type="ECO:0000313" key="3">
    <source>
        <dbReference type="EMBL" id="SVE48185.1"/>
    </source>
</evidence>
<dbReference type="AlphaFoldDB" id="A0A383DVE2"/>
<protein>
    <submittedName>
        <fullName evidence="3">Uncharacterized protein</fullName>
    </submittedName>
</protein>
<feature type="non-terminal residue" evidence="3">
    <location>
        <position position="135"/>
    </location>
</feature>
<dbReference type="EMBL" id="UINC01220321">
    <property type="protein sequence ID" value="SVE48185.1"/>
    <property type="molecule type" value="Genomic_DNA"/>
</dbReference>
<keyword evidence="2" id="KW-0812">Transmembrane</keyword>
<feature type="transmembrane region" description="Helical" evidence="2">
    <location>
        <begin position="66"/>
        <end position="87"/>
    </location>
</feature>
<name>A0A383DVE2_9ZZZZ</name>
<organism evidence="3">
    <name type="scientific">marine metagenome</name>
    <dbReference type="NCBI Taxonomy" id="408172"/>
    <lineage>
        <taxon>unclassified sequences</taxon>
        <taxon>metagenomes</taxon>
        <taxon>ecological metagenomes</taxon>
    </lineage>
</organism>
<keyword evidence="1" id="KW-0813">Transport</keyword>
<feature type="transmembrane region" description="Helical" evidence="2">
    <location>
        <begin position="36"/>
        <end position="54"/>
    </location>
</feature>